<name>A0A0B1YXZ3_9PSED</name>
<dbReference type="Pfam" id="PF22499">
    <property type="entry name" value="DUF6990"/>
    <property type="match status" value="1"/>
</dbReference>
<dbReference type="EMBL" id="JQGJ01000009">
    <property type="protein sequence ID" value="KHK63729.1"/>
    <property type="molecule type" value="Genomic_DNA"/>
</dbReference>
<dbReference type="InterPro" id="IPR054259">
    <property type="entry name" value="DUF6990"/>
</dbReference>
<dbReference type="Proteomes" id="UP000030949">
    <property type="component" value="Unassembled WGS sequence"/>
</dbReference>
<sequence length="189" mass="21118">MKEKDVVSILTEQGWACSKDEVGDYFCVTDVDRVKVQIIPSVRKRSDHFRVSLMPSVSTREFSETVAFVRGEGDGYSPVIVSNEPPEKLPKFSSDDVLRMSEKAMSWARSQNIESGLMVYRNLPTDSKGAMPLRHLAALAIAGDAERLDGYKKSFEMGDRLGFVPYITDGMIDRAVLKATQNRGQTTFL</sequence>
<evidence type="ECO:0000313" key="2">
    <source>
        <dbReference type="Proteomes" id="UP000030949"/>
    </source>
</evidence>
<accession>A0A0B1YXZ3</accession>
<dbReference type="OrthoDB" id="7920316at2"/>
<gene>
    <name evidence="1" type="ORF">JZ00_15940</name>
</gene>
<proteinExistence type="predicted"/>
<evidence type="ECO:0000313" key="1">
    <source>
        <dbReference type="EMBL" id="KHK63729.1"/>
    </source>
</evidence>
<comment type="caution">
    <text evidence="1">The sequence shown here is derived from an EMBL/GenBank/DDBJ whole genome shotgun (WGS) entry which is preliminary data.</text>
</comment>
<protein>
    <submittedName>
        <fullName evidence="1">Uncharacterized protein</fullName>
    </submittedName>
</protein>
<reference evidence="2" key="1">
    <citation type="submission" date="2015-03" db="EMBL/GenBank/DDBJ databases">
        <title>Pseudomonas frederiksbergensis hydrocarbon degrader.</title>
        <authorList>
            <person name="Brown L.M."/>
            <person name="Ruiz O.N."/>
            <person name="Mueller S."/>
            <person name="Gunasekera T.S."/>
        </authorList>
    </citation>
    <scope>NUCLEOTIDE SEQUENCE [LARGE SCALE GENOMIC DNA]</scope>
    <source>
        <strain evidence="2">SI8</strain>
    </source>
</reference>
<organism evidence="1 2">
    <name type="scientific">Pseudomonas frederiksbergensis</name>
    <dbReference type="NCBI Taxonomy" id="104087"/>
    <lineage>
        <taxon>Bacteria</taxon>
        <taxon>Pseudomonadati</taxon>
        <taxon>Pseudomonadota</taxon>
        <taxon>Gammaproteobacteria</taxon>
        <taxon>Pseudomonadales</taxon>
        <taxon>Pseudomonadaceae</taxon>
        <taxon>Pseudomonas</taxon>
    </lineage>
</organism>
<dbReference type="AlphaFoldDB" id="A0A0B1YXZ3"/>
<dbReference type="RefSeq" id="WP_039592270.1">
    <property type="nucleotide sequence ID" value="NZ_JQGJ02000009.1"/>
</dbReference>